<dbReference type="EMBL" id="LJIX01000006">
    <property type="protein sequence ID" value="KQL19561.1"/>
    <property type="molecule type" value="Genomic_DNA"/>
</dbReference>
<dbReference type="Pfam" id="PF14169">
    <property type="entry name" value="YdjO"/>
    <property type="match status" value="1"/>
</dbReference>
<proteinExistence type="predicted"/>
<protein>
    <recommendedName>
        <fullName evidence="3">Cold-shock protein</fullName>
    </recommendedName>
</protein>
<dbReference type="AlphaFoldDB" id="A0A0Q3QN47"/>
<evidence type="ECO:0000313" key="2">
    <source>
        <dbReference type="Proteomes" id="UP000050996"/>
    </source>
</evidence>
<sequence length="62" mass="7261">MFFNRKNQDDKPEVVMLDTEIYSCSHDDCNGWMRKDFASDDLKCPLCGNDTNAEMRELPQIE</sequence>
<dbReference type="PATRIC" id="fig|1637975.4.peg.2661"/>
<comment type="caution">
    <text evidence="1">The sequence shown here is derived from an EMBL/GenBank/DDBJ whole genome shotgun (WGS) entry which is preliminary data.</text>
</comment>
<dbReference type="Proteomes" id="UP000050996">
    <property type="component" value="Unassembled WGS sequence"/>
</dbReference>
<gene>
    <name evidence="1" type="ORF">AN957_13990</name>
</gene>
<evidence type="ECO:0000313" key="1">
    <source>
        <dbReference type="EMBL" id="KQL19561.1"/>
    </source>
</evidence>
<organism evidence="1 2">
    <name type="scientific">Cytobacillus solani</name>
    <dbReference type="NCBI Taxonomy" id="1637975"/>
    <lineage>
        <taxon>Bacteria</taxon>
        <taxon>Bacillati</taxon>
        <taxon>Bacillota</taxon>
        <taxon>Bacilli</taxon>
        <taxon>Bacillales</taxon>
        <taxon>Bacillaceae</taxon>
        <taxon>Cytobacillus</taxon>
    </lineage>
</organism>
<dbReference type="RefSeq" id="WP_053476097.1">
    <property type="nucleotide sequence ID" value="NZ_JBHLUY010000044.1"/>
</dbReference>
<evidence type="ECO:0008006" key="3">
    <source>
        <dbReference type="Google" id="ProtNLM"/>
    </source>
</evidence>
<dbReference type="InterPro" id="IPR025916">
    <property type="entry name" value="YdjO"/>
</dbReference>
<accession>A0A0Q3QN47</accession>
<keyword evidence="2" id="KW-1185">Reference proteome</keyword>
<name>A0A0Q3QN47_9BACI</name>
<reference evidence="1 2" key="1">
    <citation type="submission" date="2015-09" db="EMBL/GenBank/DDBJ databases">
        <title>Genome sequencing project for genomic taxonomy and phylogenomics of Bacillus-like bacteria.</title>
        <authorList>
            <person name="Liu B."/>
            <person name="Wang J."/>
            <person name="Zhu Y."/>
            <person name="Liu G."/>
            <person name="Chen Q."/>
            <person name="Chen Z."/>
            <person name="Lan J."/>
            <person name="Che J."/>
            <person name="Ge C."/>
            <person name="Shi H."/>
            <person name="Pan Z."/>
            <person name="Liu X."/>
        </authorList>
    </citation>
    <scope>NUCLEOTIDE SEQUENCE [LARGE SCALE GENOMIC DNA]</scope>
    <source>
        <strain evidence="1 2">FJAT-18043</strain>
    </source>
</reference>